<dbReference type="HOGENOM" id="CLU_060628_0_0_1"/>
<dbReference type="PhylomeDB" id="B4N638"/>
<evidence type="ECO:0000313" key="2">
    <source>
        <dbReference type="EMBL" id="EDW79827.1"/>
    </source>
</evidence>
<proteinExistence type="predicted"/>
<dbReference type="OMA" id="YDKRPYK"/>
<dbReference type="Gene3D" id="3.80.10.10">
    <property type="entry name" value="Ribonuclease Inhibitor"/>
    <property type="match status" value="2"/>
</dbReference>
<dbReference type="OrthoDB" id="272549at2759"/>
<dbReference type="KEGG" id="dwi:6646226"/>
<reference evidence="2 3" key="1">
    <citation type="journal article" date="2007" name="Nature">
        <title>Evolution of genes and genomes on the Drosophila phylogeny.</title>
        <authorList>
            <consortium name="Drosophila 12 Genomes Consortium"/>
            <person name="Clark A.G."/>
            <person name="Eisen M.B."/>
            <person name="Smith D.R."/>
            <person name="Bergman C.M."/>
            <person name="Oliver B."/>
            <person name="Markow T.A."/>
            <person name="Kaufman T.C."/>
            <person name="Kellis M."/>
            <person name="Gelbart W."/>
            <person name="Iyer V.N."/>
            <person name="Pollard D.A."/>
            <person name="Sackton T.B."/>
            <person name="Larracuente A.M."/>
            <person name="Singh N.D."/>
            <person name="Abad J.P."/>
            <person name="Abt D.N."/>
            <person name="Adryan B."/>
            <person name="Aguade M."/>
            <person name="Akashi H."/>
            <person name="Anderson W.W."/>
            <person name="Aquadro C.F."/>
            <person name="Ardell D.H."/>
            <person name="Arguello R."/>
            <person name="Artieri C.G."/>
            <person name="Barbash D.A."/>
            <person name="Barker D."/>
            <person name="Barsanti P."/>
            <person name="Batterham P."/>
            <person name="Batzoglou S."/>
            <person name="Begun D."/>
            <person name="Bhutkar A."/>
            <person name="Blanco E."/>
            <person name="Bosak S.A."/>
            <person name="Bradley R.K."/>
            <person name="Brand A.D."/>
            <person name="Brent M.R."/>
            <person name="Brooks A.N."/>
            <person name="Brown R.H."/>
            <person name="Butlin R.K."/>
            <person name="Caggese C."/>
            <person name="Calvi B.R."/>
            <person name="Bernardo de Carvalho A."/>
            <person name="Caspi A."/>
            <person name="Castrezana S."/>
            <person name="Celniker S.E."/>
            <person name="Chang J.L."/>
            <person name="Chapple C."/>
            <person name="Chatterji S."/>
            <person name="Chinwalla A."/>
            <person name="Civetta A."/>
            <person name="Clifton S.W."/>
            <person name="Comeron J.M."/>
            <person name="Costello J.C."/>
            <person name="Coyne J.A."/>
            <person name="Daub J."/>
            <person name="David R.G."/>
            <person name="Delcher A.L."/>
            <person name="Delehaunty K."/>
            <person name="Do C.B."/>
            <person name="Ebling H."/>
            <person name="Edwards K."/>
            <person name="Eickbush T."/>
            <person name="Evans J.D."/>
            <person name="Filipski A."/>
            <person name="Findeiss S."/>
            <person name="Freyhult E."/>
            <person name="Fulton L."/>
            <person name="Fulton R."/>
            <person name="Garcia A.C."/>
            <person name="Gardiner A."/>
            <person name="Garfield D.A."/>
            <person name="Garvin B.E."/>
            <person name="Gibson G."/>
            <person name="Gilbert D."/>
            <person name="Gnerre S."/>
            <person name="Godfrey J."/>
            <person name="Good R."/>
            <person name="Gotea V."/>
            <person name="Gravely B."/>
            <person name="Greenberg A.J."/>
            <person name="Griffiths-Jones S."/>
            <person name="Gross S."/>
            <person name="Guigo R."/>
            <person name="Gustafson E.A."/>
            <person name="Haerty W."/>
            <person name="Hahn M.W."/>
            <person name="Halligan D.L."/>
            <person name="Halpern A.L."/>
            <person name="Halter G.M."/>
            <person name="Han M.V."/>
            <person name="Heger A."/>
            <person name="Hillier L."/>
            <person name="Hinrichs A.S."/>
            <person name="Holmes I."/>
            <person name="Hoskins R.A."/>
            <person name="Hubisz M.J."/>
            <person name="Hultmark D."/>
            <person name="Huntley M.A."/>
            <person name="Jaffe D.B."/>
            <person name="Jagadeeshan S."/>
            <person name="Jeck W.R."/>
            <person name="Johnson J."/>
            <person name="Jones C.D."/>
            <person name="Jordan W.C."/>
            <person name="Karpen G.H."/>
            <person name="Kataoka E."/>
            <person name="Keightley P.D."/>
            <person name="Kheradpour P."/>
            <person name="Kirkness E.F."/>
            <person name="Koerich L.B."/>
            <person name="Kristiansen K."/>
            <person name="Kudrna D."/>
            <person name="Kulathinal R.J."/>
            <person name="Kumar S."/>
            <person name="Kwok R."/>
            <person name="Lander E."/>
            <person name="Langley C.H."/>
            <person name="Lapoint R."/>
            <person name="Lazzaro B.P."/>
            <person name="Lee S.J."/>
            <person name="Levesque L."/>
            <person name="Li R."/>
            <person name="Lin C.F."/>
            <person name="Lin M.F."/>
            <person name="Lindblad-Toh K."/>
            <person name="Llopart A."/>
            <person name="Long M."/>
            <person name="Low L."/>
            <person name="Lozovsky E."/>
            <person name="Lu J."/>
            <person name="Luo M."/>
            <person name="Machado C.A."/>
            <person name="Makalowski W."/>
            <person name="Marzo M."/>
            <person name="Matsuda M."/>
            <person name="Matzkin L."/>
            <person name="McAllister B."/>
            <person name="McBride C.S."/>
            <person name="McKernan B."/>
            <person name="McKernan K."/>
            <person name="Mendez-Lago M."/>
            <person name="Minx P."/>
            <person name="Mollenhauer M.U."/>
            <person name="Montooth K."/>
            <person name="Mount S.M."/>
            <person name="Mu X."/>
            <person name="Myers E."/>
            <person name="Negre B."/>
            <person name="Newfeld S."/>
            <person name="Nielsen R."/>
            <person name="Noor M.A."/>
            <person name="O'Grady P."/>
            <person name="Pachter L."/>
            <person name="Papaceit M."/>
            <person name="Parisi M.J."/>
            <person name="Parisi M."/>
            <person name="Parts L."/>
            <person name="Pedersen J.S."/>
            <person name="Pesole G."/>
            <person name="Phillippy A.M."/>
            <person name="Ponting C.P."/>
            <person name="Pop M."/>
            <person name="Porcelli D."/>
            <person name="Powell J.R."/>
            <person name="Prohaska S."/>
            <person name="Pruitt K."/>
            <person name="Puig M."/>
            <person name="Quesneville H."/>
            <person name="Ram K.R."/>
            <person name="Rand D."/>
            <person name="Rasmussen M.D."/>
            <person name="Reed L.K."/>
            <person name="Reenan R."/>
            <person name="Reily A."/>
            <person name="Remington K.A."/>
            <person name="Rieger T.T."/>
            <person name="Ritchie M.G."/>
            <person name="Robin C."/>
            <person name="Rogers Y.H."/>
            <person name="Rohde C."/>
            <person name="Rozas J."/>
            <person name="Rubenfield M.J."/>
            <person name="Ruiz A."/>
            <person name="Russo S."/>
            <person name="Salzberg S.L."/>
            <person name="Sanchez-Gracia A."/>
            <person name="Saranga D.J."/>
            <person name="Sato H."/>
            <person name="Schaeffer S.W."/>
            <person name="Schatz M.C."/>
            <person name="Schlenke T."/>
            <person name="Schwartz R."/>
            <person name="Segarra C."/>
            <person name="Singh R.S."/>
            <person name="Sirot L."/>
            <person name="Sirota M."/>
            <person name="Sisneros N.B."/>
            <person name="Smith C.D."/>
            <person name="Smith T.F."/>
            <person name="Spieth J."/>
            <person name="Stage D.E."/>
            <person name="Stark A."/>
            <person name="Stephan W."/>
            <person name="Strausberg R.L."/>
            <person name="Strempel S."/>
            <person name="Sturgill D."/>
            <person name="Sutton G."/>
            <person name="Sutton G.G."/>
            <person name="Tao W."/>
            <person name="Teichmann S."/>
            <person name="Tobari Y.N."/>
            <person name="Tomimura Y."/>
            <person name="Tsolas J.M."/>
            <person name="Valente V.L."/>
            <person name="Venter E."/>
            <person name="Venter J.C."/>
            <person name="Vicario S."/>
            <person name="Vieira F.G."/>
            <person name="Vilella A.J."/>
            <person name="Villasante A."/>
            <person name="Walenz B."/>
            <person name="Wang J."/>
            <person name="Wasserman M."/>
            <person name="Watts T."/>
            <person name="Wilson D."/>
            <person name="Wilson R.K."/>
            <person name="Wing R.A."/>
            <person name="Wolfner M.F."/>
            <person name="Wong A."/>
            <person name="Wong G.K."/>
            <person name="Wu C.I."/>
            <person name="Wu G."/>
            <person name="Yamamoto D."/>
            <person name="Yang H.P."/>
            <person name="Yang S.P."/>
            <person name="Yorke J.A."/>
            <person name="Yoshida K."/>
            <person name="Zdobnov E."/>
            <person name="Zhang P."/>
            <person name="Zhang Y."/>
            <person name="Zimin A.V."/>
            <person name="Baldwin J."/>
            <person name="Abdouelleil A."/>
            <person name="Abdulkadir J."/>
            <person name="Abebe A."/>
            <person name="Abera B."/>
            <person name="Abreu J."/>
            <person name="Acer S.C."/>
            <person name="Aftuck L."/>
            <person name="Alexander A."/>
            <person name="An P."/>
            <person name="Anderson E."/>
            <person name="Anderson S."/>
            <person name="Arachi H."/>
            <person name="Azer M."/>
            <person name="Bachantsang P."/>
            <person name="Barry A."/>
            <person name="Bayul T."/>
            <person name="Berlin A."/>
            <person name="Bessette D."/>
            <person name="Bloom T."/>
            <person name="Blye J."/>
            <person name="Boguslavskiy L."/>
            <person name="Bonnet C."/>
            <person name="Boukhgalter B."/>
            <person name="Bourzgui I."/>
            <person name="Brown A."/>
            <person name="Cahill P."/>
            <person name="Channer S."/>
            <person name="Cheshatsang Y."/>
            <person name="Chuda L."/>
            <person name="Citroen M."/>
            <person name="Collymore A."/>
            <person name="Cooke P."/>
            <person name="Costello M."/>
            <person name="D'Aco K."/>
            <person name="Daza R."/>
            <person name="De Haan G."/>
            <person name="DeGray S."/>
            <person name="DeMaso C."/>
            <person name="Dhargay N."/>
            <person name="Dooley K."/>
            <person name="Dooley E."/>
            <person name="Doricent M."/>
            <person name="Dorje P."/>
            <person name="Dorjee K."/>
            <person name="Dupes A."/>
            <person name="Elong R."/>
            <person name="Falk J."/>
            <person name="Farina A."/>
            <person name="Faro S."/>
            <person name="Ferguson D."/>
            <person name="Fisher S."/>
            <person name="Foley C.D."/>
            <person name="Franke A."/>
            <person name="Friedrich D."/>
            <person name="Gadbois L."/>
            <person name="Gearin G."/>
            <person name="Gearin C.R."/>
            <person name="Giannoukos G."/>
            <person name="Goode T."/>
            <person name="Graham J."/>
            <person name="Grandbois E."/>
            <person name="Grewal S."/>
            <person name="Gyaltsen K."/>
            <person name="Hafez N."/>
            <person name="Hagos B."/>
            <person name="Hall J."/>
            <person name="Henson C."/>
            <person name="Hollinger A."/>
            <person name="Honan T."/>
            <person name="Huard M.D."/>
            <person name="Hughes L."/>
            <person name="Hurhula B."/>
            <person name="Husby M.E."/>
            <person name="Kamat A."/>
            <person name="Kanga B."/>
            <person name="Kashin S."/>
            <person name="Khazanovich D."/>
            <person name="Kisner P."/>
            <person name="Lance K."/>
            <person name="Lara M."/>
            <person name="Lee W."/>
            <person name="Lennon N."/>
            <person name="Letendre F."/>
            <person name="LeVine R."/>
            <person name="Lipovsky A."/>
            <person name="Liu X."/>
            <person name="Liu J."/>
            <person name="Liu S."/>
            <person name="Lokyitsang T."/>
            <person name="Lokyitsang Y."/>
            <person name="Lubonja R."/>
            <person name="Lui A."/>
            <person name="MacDonald P."/>
            <person name="Magnisalis V."/>
            <person name="Maru K."/>
            <person name="Matthews C."/>
            <person name="McCusker W."/>
            <person name="McDonough S."/>
            <person name="Mehta T."/>
            <person name="Meldrim J."/>
            <person name="Meneus L."/>
            <person name="Mihai O."/>
            <person name="Mihalev A."/>
            <person name="Mihova T."/>
            <person name="Mittelman R."/>
            <person name="Mlenga V."/>
            <person name="Montmayeur A."/>
            <person name="Mulrain L."/>
            <person name="Navidi A."/>
            <person name="Naylor J."/>
            <person name="Negash T."/>
            <person name="Nguyen T."/>
            <person name="Nguyen N."/>
            <person name="Nicol R."/>
            <person name="Norbu C."/>
            <person name="Norbu N."/>
            <person name="Novod N."/>
            <person name="O'Neill B."/>
            <person name="Osman S."/>
            <person name="Markiewicz E."/>
            <person name="Oyono O.L."/>
            <person name="Patti C."/>
            <person name="Phunkhang P."/>
            <person name="Pierre F."/>
            <person name="Priest M."/>
            <person name="Raghuraman S."/>
            <person name="Rege F."/>
            <person name="Reyes R."/>
            <person name="Rise C."/>
            <person name="Rogov P."/>
            <person name="Ross K."/>
            <person name="Ryan E."/>
            <person name="Settipalli S."/>
            <person name="Shea T."/>
            <person name="Sherpa N."/>
            <person name="Shi L."/>
            <person name="Shih D."/>
            <person name="Sparrow T."/>
            <person name="Spaulding J."/>
            <person name="Stalker J."/>
            <person name="Stange-Thomann N."/>
            <person name="Stavropoulos S."/>
            <person name="Stone C."/>
            <person name="Strader C."/>
            <person name="Tesfaye S."/>
            <person name="Thomson T."/>
            <person name="Thoulutsang Y."/>
            <person name="Thoulutsang D."/>
            <person name="Topham K."/>
            <person name="Topping I."/>
            <person name="Tsamla T."/>
            <person name="Vassiliev H."/>
            <person name="Vo A."/>
            <person name="Wangchuk T."/>
            <person name="Wangdi T."/>
            <person name="Weiand M."/>
            <person name="Wilkinson J."/>
            <person name="Wilson A."/>
            <person name="Yadav S."/>
            <person name="Young G."/>
            <person name="Yu Q."/>
            <person name="Zembek L."/>
            <person name="Zhong D."/>
            <person name="Zimmer A."/>
            <person name="Zwirko Z."/>
            <person name="Jaffe D.B."/>
            <person name="Alvarez P."/>
            <person name="Brockman W."/>
            <person name="Butler J."/>
            <person name="Chin C."/>
            <person name="Gnerre S."/>
            <person name="Grabherr M."/>
            <person name="Kleber M."/>
            <person name="Mauceli E."/>
            <person name="MacCallum I."/>
        </authorList>
    </citation>
    <scope>NUCLEOTIDE SEQUENCE [LARGE SCALE GENOMIC DNA]</scope>
    <source>
        <strain evidence="3">Tucson 14030-0811.24</strain>
    </source>
</reference>
<dbReference type="SUPFAM" id="SSF52047">
    <property type="entry name" value="RNI-like"/>
    <property type="match status" value="1"/>
</dbReference>
<evidence type="ECO:0000313" key="3">
    <source>
        <dbReference type="Proteomes" id="UP000007798"/>
    </source>
</evidence>
<dbReference type="PANTHER" id="PTHR24111:SF0">
    <property type="entry name" value="LEUCINE-RICH REPEAT-CONTAINING PROTEIN"/>
    <property type="match status" value="1"/>
</dbReference>
<dbReference type="InterPro" id="IPR052201">
    <property type="entry name" value="LRR-containing_regulator"/>
</dbReference>
<dbReference type="eggNOG" id="KOG4308">
    <property type="taxonomic scope" value="Eukaryota"/>
</dbReference>
<dbReference type="STRING" id="7260.B4N638"/>
<dbReference type="FunCoup" id="B4N638">
    <property type="interactions" value="50"/>
</dbReference>
<dbReference type="InParanoid" id="B4N638"/>
<dbReference type="SMART" id="SM00368">
    <property type="entry name" value="LRR_RI"/>
    <property type="match status" value="5"/>
</dbReference>
<dbReference type="Pfam" id="PF13516">
    <property type="entry name" value="LRR_6"/>
    <property type="match status" value="3"/>
</dbReference>
<protein>
    <submittedName>
        <fullName evidence="2">Uncharacterized protein</fullName>
    </submittedName>
</protein>
<accession>B4N638</accession>
<name>B4N638_DROWI</name>
<evidence type="ECO:0000256" key="1">
    <source>
        <dbReference type="ARBA" id="ARBA00022737"/>
    </source>
</evidence>
<keyword evidence="1" id="KW-0677">Repeat</keyword>
<keyword evidence="3" id="KW-1185">Reference proteome</keyword>
<dbReference type="AlphaFoldDB" id="B4N638"/>
<dbReference type="EMBL" id="CH964154">
    <property type="protein sequence ID" value="EDW79827.1"/>
    <property type="molecule type" value="Genomic_DNA"/>
</dbReference>
<sequence length="388" mass="44975">MCDVGLPCDYDPCSCPKPPPVPGRKFTTLLLHCWQREYDKRPYKNFQFRRLDFEERMNRKYHCLRDFRVIVRYLTECHKMHSVSISSIVISNWETRIMREFVRALRKVMQIELKLMKLPYEFFVMMRLSASVWKVTHLSLEGTPLSDLDVSMLREFLLASETLLSLNVNHCGLTQYNFCLIADGVYKSKTVNCLNASRLLGLQLSLDTEKMVSIIGSLLMQNGLVELTMQQCEFSAQDMEVIGEYLGSKQSVLRKLNLASNHIAADGALYLMRNLAHGVRLEHLDISCNSIGTHGGEWIAKYLSSCRLLQHLYINYNEIGAEAINLILLTLKKPCKMKRLNIYGNHFDARTAMILRRLLDSEVVLHEEIDVSYTFDEDLNDYRVVPWR</sequence>
<dbReference type="InterPro" id="IPR001611">
    <property type="entry name" value="Leu-rich_rpt"/>
</dbReference>
<dbReference type="Proteomes" id="UP000007798">
    <property type="component" value="Unassembled WGS sequence"/>
</dbReference>
<gene>
    <name evidence="2" type="primary">Dwil\GK17808</name>
    <name evidence="2" type="ORF">Dwil_GK17808</name>
</gene>
<dbReference type="PANTHER" id="PTHR24111">
    <property type="entry name" value="LEUCINE-RICH REPEAT-CONTAINING PROTEIN 34"/>
    <property type="match status" value="1"/>
</dbReference>
<dbReference type="InterPro" id="IPR032675">
    <property type="entry name" value="LRR_dom_sf"/>
</dbReference>
<organism evidence="2 3">
    <name type="scientific">Drosophila willistoni</name>
    <name type="common">Fruit fly</name>
    <dbReference type="NCBI Taxonomy" id="7260"/>
    <lineage>
        <taxon>Eukaryota</taxon>
        <taxon>Metazoa</taxon>
        <taxon>Ecdysozoa</taxon>
        <taxon>Arthropoda</taxon>
        <taxon>Hexapoda</taxon>
        <taxon>Insecta</taxon>
        <taxon>Pterygota</taxon>
        <taxon>Neoptera</taxon>
        <taxon>Endopterygota</taxon>
        <taxon>Diptera</taxon>
        <taxon>Brachycera</taxon>
        <taxon>Muscomorpha</taxon>
        <taxon>Ephydroidea</taxon>
        <taxon>Drosophilidae</taxon>
        <taxon>Drosophila</taxon>
        <taxon>Sophophora</taxon>
    </lineage>
</organism>